<reference evidence="4 5" key="1">
    <citation type="submission" date="2016-03" db="EMBL/GenBank/DDBJ databases">
        <title>Sequencing of Lactobacillus Species from Commercial Turkeys.</title>
        <authorList>
            <person name="Johnson T.J."/>
            <person name="Youmans B.P."/>
            <person name="Case K.A."/>
        </authorList>
    </citation>
    <scope>NUCLEOTIDE SEQUENCE [LARGE SCALE GENOMIC DNA]</scope>
    <source>
        <strain evidence="4 5">UMNLA1</strain>
    </source>
</reference>
<dbReference type="SUPFAM" id="SSF53067">
    <property type="entry name" value="Actin-like ATPase domain"/>
    <property type="match status" value="1"/>
</dbReference>
<dbReference type="GO" id="GO:0005829">
    <property type="term" value="C:cytosol"/>
    <property type="evidence" value="ECO:0007669"/>
    <property type="project" value="TreeGrafter"/>
</dbReference>
<dbReference type="GO" id="GO:0019563">
    <property type="term" value="P:glycerol catabolic process"/>
    <property type="evidence" value="ECO:0007669"/>
    <property type="project" value="TreeGrafter"/>
</dbReference>
<dbReference type="Proteomes" id="UP000215261">
    <property type="component" value="Unassembled WGS sequence"/>
</dbReference>
<accession>A0A226RKH3</accession>
<keyword evidence="3 4" id="KW-0418">Kinase</keyword>
<dbReference type="EMBL" id="LUGO01000084">
    <property type="protein sequence ID" value="OXS38042.1"/>
    <property type="molecule type" value="Genomic_DNA"/>
</dbReference>
<keyword evidence="2" id="KW-0808">Transferase</keyword>
<proteinExistence type="inferred from homology"/>
<dbReference type="InterPro" id="IPR043129">
    <property type="entry name" value="ATPase_NBD"/>
</dbReference>
<evidence type="ECO:0000256" key="1">
    <source>
        <dbReference type="ARBA" id="ARBA00009156"/>
    </source>
</evidence>
<gene>
    <name evidence="4" type="ORF">AYP69_09660</name>
</gene>
<sequence>MLQKPLERAANLETTALGAAFLAGLAVGYWQDTAELKQLFAKDQRFEAQMAPAESSRLYAGWQRAVKATQIFAQKD</sequence>
<organism evidence="4 5">
    <name type="scientific">Ligilactobacillus agilis</name>
    <dbReference type="NCBI Taxonomy" id="1601"/>
    <lineage>
        <taxon>Bacteria</taxon>
        <taxon>Bacillati</taxon>
        <taxon>Bacillota</taxon>
        <taxon>Bacilli</taxon>
        <taxon>Lactobacillales</taxon>
        <taxon>Lactobacillaceae</taxon>
        <taxon>Ligilactobacillus</taxon>
    </lineage>
</organism>
<dbReference type="PANTHER" id="PTHR10196:SF69">
    <property type="entry name" value="GLYCEROL KINASE"/>
    <property type="match status" value="1"/>
</dbReference>
<dbReference type="GO" id="GO:0004370">
    <property type="term" value="F:glycerol kinase activity"/>
    <property type="evidence" value="ECO:0007669"/>
    <property type="project" value="TreeGrafter"/>
</dbReference>
<dbReference type="PANTHER" id="PTHR10196">
    <property type="entry name" value="SUGAR KINASE"/>
    <property type="match status" value="1"/>
</dbReference>
<dbReference type="Gene3D" id="3.30.420.40">
    <property type="match status" value="1"/>
</dbReference>
<evidence type="ECO:0000313" key="4">
    <source>
        <dbReference type="EMBL" id="OXS38042.1"/>
    </source>
</evidence>
<protein>
    <submittedName>
        <fullName evidence="4">Glycerol kinase</fullName>
    </submittedName>
</protein>
<comment type="caution">
    <text evidence="4">The sequence shown here is derived from an EMBL/GenBank/DDBJ whole genome shotgun (WGS) entry which is preliminary data.</text>
</comment>
<evidence type="ECO:0000256" key="2">
    <source>
        <dbReference type="ARBA" id="ARBA00022679"/>
    </source>
</evidence>
<comment type="similarity">
    <text evidence="1">Belongs to the FGGY kinase family.</text>
</comment>
<evidence type="ECO:0000313" key="5">
    <source>
        <dbReference type="Proteomes" id="UP000215261"/>
    </source>
</evidence>
<evidence type="ECO:0000256" key="3">
    <source>
        <dbReference type="ARBA" id="ARBA00022777"/>
    </source>
</evidence>
<name>A0A226RKH3_9LACO</name>
<dbReference type="AlphaFoldDB" id="A0A226RKH3"/>